<gene>
    <name evidence="2" type="ORF">GXP69_12210</name>
</gene>
<name>A0A6B3LNU5_9BACT</name>
<organism evidence="2 3">
    <name type="scientific">Pontibacter burrus</name>
    <dbReference type="NCBI Taxonomy" id="2704466"/>
    <lineage>
        <taxon>Bacteria</taxon>
        <taxon>Pseudomonadati</taxon>
        <taxon>Bacteroidota</taxon>
        <taxon>Cytophagia</taxon>
        <taxon>Cytophagales</taxon>
        <taxon>Hymenobacteraceae</taxon>
        <taxon>Pontibacter</taxon>
    </lineage>
</organism>
<dbReference type="AlphaFoldDB" id="A0A6B3LNU5"/>
<evidence type="ECO:0000313" key="2">
    <source>
        <dbReference type="EMBL" id="NEM98459.1"/>
    </source>
</evidence>
<keyword evidence="1" id="KW-0812">Transmembrane</keyword>
<feature type="transmembrane region" description="Helical" evidence="1">
    <location>
        <begin position="126"/>
        <end position="146"/>
    </location>
</feature>
<feature type="transmembrane region" description="Helical" evidence="1">
    <location>
        <begin position="46"/>
        <end position="70"/>
    </location>
</feature>
<reference evidence="2 3" key="1">
    <citation type="submission" date="2020-02" db="EMBL/GenBank/DDBJ databases">
        <authorList>
            <person name="Kim M.K."/>
        </authorList>
    </citation>
    <scope>NUCLEOTIDE SEQUENCE [LARGE SCALE GENOMIC DNA]</scope>
    <source>
        <strain evidence="2 3">BT327</strain>
    </source>
</reference>
<feature type="transmembrane region" description="Helical" evidence="1">
    <location>
        <begin position="82"/>
        <end position="106"/>
    </location>
</feature>
<feature type="transmembrane region" description="Helical" evidence="1">
    <location>
        <begin position="9"/>
        <end position="26"/>
    </location>
</feature>
<evidence type="ECO:0000256" key="1">
    <source>
        <dbReference type="SAM" id="Phobius"/>
    </source>
</evidence>
<evidence type="ECO:0000313" key="3">
    <source>
        <dbReference type="Proteomes" id="UP000474777"/>
    </source>
</evidence>
<dbReference type="EMBL" id="JAAGWD010000005">
    <property type="protein sequence ID" value="NEM98459.1"/>
    <property type="molecule type" value="Genomic_DNA"/>
</dbReference>
<keyword evidence="3" id="KW-1185">Reference proteome</keyword>
<keyword evidence="1" id="KW-1133">Transmembrane helix</keyword>
<dbReference type="Proteomes" id="UP000474777">
    <property type="component" value="Unassembled WGS sequence"/>
</dbReference>
<proteinExistence type="predicted"/>
<sequence>MYKRAVKDAFTQQWSILAFIFMYMAVDEATEIHGLVMRPLNDMYSFSGVFHFSWVIIGIALLLFVAAYFARFFFSLTNTFRARFMAAAIVYICGLIGIEMVGGAYAEMYGEANITYELLTTLEESLEMAGMILLIRALLLYMQAYLSEISVSLHSHTNENR</sequence>
<accession>A0A6B3LNU5</accession>
<comment type="caution">
    <text evidence="2">The sequence shown here is derived from an EMBL/GenBank/DDBJ whole genome shotgun (WGS) entry which is preliminary data.</text>
</comment>
<keyword evidence="1" id="KW-0472">Membrane</keyword>
<dbReference type="RefSeq" id="WP_163915354.1">
    <property type="nucleotide sequence ID" value="NZ_JAAGWD010000005.1"/>
</dbReference>
<protein>
    <submittedName>
        <fullName evidence="2">Uncharacterized protein</fullName>
    </submittedName>
</protein>